<gene>
    <name evidence="1" type="ORF">WT27_12080</name>
</gene>
<dbReference type="AlphaFoldDB" id="A0A106DLM6"/>
<dbReference type="EMBL" id="LPEQ01000109">
    <property type="protein sequence ID" value="KVV41480.1"/>
    <property type="molecule type" value="Genomic_DNA"/>
</dbReference>
<accession>A0A106DLM6</accession>
<organism evidence="1 2">
    <name type="scientific">Burkholderia territorii</name>
    <dbReference type="NCBI Taxonomy" id="1503055"/>
    <lineage>
        <taxon>Bacteria</taxon>
        <taxon>Pseudomonadati</taxon>
        <taxon>Pseudomonadota</taxon>
        <taxon>Betaproteobacteria</taxon>
        <taxon>Burkholderiales</taxon>
        <taxon>Burkholderiaceae</taxon>
        <taxon>Burkholderia</taxon>
        <taxon>Burkholderia cepacia complex</taxon>
    </lineage>
</organism>
<sequence>MCTWCPTIVAAVPSFGERMRVLSLTETFEPSEFGIVTRRSSTLSDAARCFIDCLQQVIRRHARPARNEDLALFGTLTLLI</sequence>
<comment type="caution">
    <text evidence="1">The sequence shown here is derived from an EMBL/GenBank/DDBJ whole genome shotgun (WGS) entry which is preliminary data.</text>
</comment>
<proteinExistence type="predicted"/>
<reference evidence="1 2" key="1">
    <citation type="submission" date="2015-11" db="EMBL/GenBank/DDBJ databases">
        <title>Expanding the genomic diversity of Burkholderia species for the development of highly accurate diagnostics.</title>
        <authorList>
            <person name="Sahl J."/>
            <person name="Keim P."/>
            <person name="Wagner D."/>
        </authorList>
    </citation>
    <scope>NUCLEOTIDE SEQUENCE [LARGE SCALE GENOMIC DNA]</scope>
    <source>
        <strain evidence="1 2">MSMB1301WGS</strain>
    </source>
</reference>
<protein>
    <submittedName>
        <fullName evidence="1">LysR family transcriptional regulator</fullName>
    </submittedName>
</protein>
<evidence type="ECO:0000313" key="2">
    <source>
        <dbReference type="Proteomes" id="UP000062317"/>
    </source>
</evidence>
<name>A0A106DLM6_9BURK</name>
<dbReference type="SUPFAM" id="SSF53850">
    <property type="entry name" value="Periplasmic binding protein-like II"/>
    <property type="match status" value="1"/>
</dbReference>
<keyword evidence="2" id="KW-1185">Reference proteome</keyword>
<evidence type="ECO:0000313" key="1">
    <source>
        <dbReference type="EMBL" id="KVV41480.1"/>
    </source>
</evidence>
<dbReference type="Proteomes" id="UP000062317">
    <property type="component" value="Unassembled WGS sequence"/>
</dbReference>